<name>A0AAW0MP62_9GOBI</name>
<dbReference type="Proteomes" id="UP001460270">
    <property type="component" value="Unassembled WGS sequence"/>
</dbReference>
<feature type="compositionally biased region" description="Basic residues" evidence="1">
    <location>
        <begin position="770"/>
        <end position="788"/>
    </location>
</feature>
<feature type="compositionally biased region" description="Acidic residues" evidence="1">
    <location>
        <begin position="746"/>
        <end position="755"/>
    </location>
</feature>
<proteinExistence type="predicted"/>
<comment type="caution">
    <text evidence="2">The sequence shown here is derived from an EMBL/GenBank/DDBJ whole genome shotgun (WGS) entry which is preliminary data.</text>
</comment>
<keyword evidence="3" id="KW-1185">Reference proteome</keyword>
<gene>
    <name evidence="2" type="ORF">WMY93_031087</name>
</gene>
<feature type="compositionally biased region" description="Polar residues" evidence="1">
    <location>
        <begin position="1036"/>
        <end position="1050"/>
    </location>
</feature>
<feature type="region of interest" description="Disordered" evidence="1">
    <location>
        <begin position="1020"/>
        <end position="1080"/>
    </location>
</feature>
<accession>A0AAW0MP62</accession>
<organism evidence="2 3">
    <name type="scientific">Mugilogobius chulae</name>
    <name type="common">yellowstripe goby</name>
    <dbReference type="NCBI Taxonomy" id="88201"/>
    <lineage>
        <taxon>Eukaryota</taxon>
        <taxon>Metazoa</taxon>
        <taxon>Chordata</taxon>
        <taxon>Craniata</taxon>
        <taxon>Vertebrata</taxon>
        <taxon>Euteleostomi</taxon>
        <taxon>Actinopterygii</taxon>
        <taxon>Neopterygii</taxon>
        <taxon>Teleostei</taxon>
        <taxon>Neoteleostei</taxon>
        <taxon>Acanthomorphata</taxon>
        <taxon>Gobiaria</taxon>
        <taxon>Gobiiformes</taxon>
        <taxon>Gobioidei</taxon>
        <taxon>Gobiidae</taxon>
        <taxon>Gobionellinae</taxon>
        <taxon>Mugilogobius</taxon>
    </lineage>
</organism>
<protein>
    <recommendedName>
        <fullName evidence="4">Death domain-containing protein</fullName>
    </recommendedName>
</protein>
<feature type="compositionally biased region" description="Polar residues" evidence="1">
    <location>
        <begin position="968"/>
        <end position="981"/>
    </location>
</feature>
<evidence type="ECO:0000313" key="2">
    <source>
        <dbReference type="EMBL" id="KAK7878268.1"/>
    </source>
</evidence>
<reference evidence="3" key="1">
    <citation type="submission" date="2024-04" db="EMBL/GenBank/DDBJ databases">
        <title>Salinicola lusitanus LLJ914,a marine bacterium isolated from the Okinawa Trough.</title>
        <authorList>
            <person name="Li J."/>
        </authorList>
    </citation>
    <scope>NUCLEOTIDE SEQUENCE [LARGE SCALE GENOMIC DNA]</scope>
</reference>
<evidence type="ECO:0000313" key="3">
    <source>
        <dbReference type="Proteomes" id="UP001460270"/>
    </source>
</evidence>
<feature type="compositionally biased region" description="Low complexity" evidence="1">
    <location>
        <begin position="835"/>
        <end position="846"/>
    </location>
</feature>
<feature type="compositionally biased region" description="Basic and acidic residues" evidence="1">
    <location>
        <begin position="913"/>
        <end position="925"/>
    </location>
</feature>
<feature type="compositionally biased region" description="Polar residues" evidence="1">
    <location>
        <begin position="655"/>
        <end position="668"/>
    </location>
</feature>
<feature type="region of interest" description="Disordered" evidence="1">
    <location>
        <begin position="654"/>
        <end position="998"/>
    </location>
</feature>
<dbReference type="EMBL" id="JBBPFD010000543">
    <property type="protein sequence ID" value="KAK7878268.1"/>
    <property type="molecule type" value="Genomic_DNA"/>
</dbReference>
<evidence type="ECO:0008006" key="4">
    <source>
        <dbReference type="Google" id="ProtNLM"/>
    </source>
</evidence>
<dbReference type="AlphaFoldDB" id="A0AAW0MP62"/>
<feature type="compositionally biased region" description="Basic residues" evidence="1">
    <location>
        <begin position="869"/>
        <end position="878"/>
    </location>
</feature>
<sequence length="1107" mass="126203">MIKPEDFEQKPSKSLLCAIMDIIDIEGGNKLASLSDTDKAGTKQGLLAVSNYTAYFLPSTDIKNTNSRGKVIPIVTHVANPDNLQLHDMNRSMIGTYCVKLPENVKGEPPSIFIQEVLYVPGSESLSLLRTITEDEYTFWDMSLEVPTHKSALTPCFRRIQPSQIILPSAMPLPTQLLSAPSAQETEPKRQAKNLSDDLFPMCCVLDQDYDVVKKRKSVDCFTQSQLKCSIQHFSCMDDQPCTVYLRREGLLCKQRVYLLPVVALHSHQQSKNTLFVSTSLRFLRAVKRQSVCGNGEPVDCWNSTLYQLTQDSFIQECIMHQDIQELALAAVAKRVSPYGWCVIDNIKLGISPSSREIIDLGVKLTESKIPNAFAVSELFFMPKQTIKVCLKAWQRYLNDAEVRRRVIAKRRIAIETELKQTWARLEELILEYVALLGDIRRNKASHIITALKFEVCTERNLAKALHKWETLVKTAVPKTQKMTEYNRLINVAFIQLRSHVNELKTNSRTKKDFKVAALPDKTRDYPTDDPRKRTMDDLCMVLAQRQPPIASWIKNLSSLLLCEAWLFNTENIRRDAACTLLGLEEGLLCENKPQLLREWVSQNRATVQILKLFHLEDKLSTALVHCLESTSTNVWQNNVAALMHKKEHTVKINRVSNLTHENQSTFPRTVERDLPTSPKDPSEGCTHTQRPKNSRRASPATVNEDSTEDDDCLESSVPCKKRGDVKQHRRNTMMFDGEQSNMQVEDSEPSDEEGVTEKDNFSPETNPWCKRRPRAPIDKKSRKKKNRYLLDEAKETNLIMGSEDSELSDENYTTESDSSDDRYTQDSFINDDPTSSATSSEEQQSGRVSDHNLEFFSNTKYNVEHQKQTKLSKKRRHEVSVDSEDEFKVPKKQKSNRTKRDQKCTVSLTKTNAEHDETILRSEYEPSVGTRVHSHSKHNASPKSVQIDDGKRKVKKRQGKVKDKSSNSHTRISENLNETPFNKRACPSPQAIKGDEHTAARSYVPKGPQQRALISTFDNKTGIESPRLDRDTAAFSPQRSDSPNESLNTYEPKDNFAYLPQESEEQEERQKQGELFSHLNFDTVNQDKMFHLPVSDYSGSEDGYLQ</sequence>
<evidence type="ECO:0000256" key="1">
    <source>
        <dbReference type="SAM" id="MobiDB-lite"/>
    </source>
</evidence>